<protein>
    <submittedName>
        <fullName evidence="1">MoaD/ThiS family protein</fullName>
    </submittedName>
</protein>
<dbReference type="RefSeq" id="WP_311191375.1">
    <property type="nucleotide sequence ID" value="NZ_CP115541.1"/>
</dbReference>
<dbReference type="InterPro" id="IPR012675">
    <property type="entry name" value="Beta-grasp_dom_sf"/>
</dbReference>
<reference evidence="1 2" key="1">
    <citation type="submission" date="2022-12" db="EMBL/GenBank/DDBJ databases">
        <title>Two new species, Stenotrophomonas aracearum and Stenotrophomonas oahuensis, isolated from Anthurium (Araceae family) in Hawaii.</title>
        <authorList>
            <person name="Chunag S.C."/>
            <person name="Dobhal S."/>
            <person name="Alvarez A."/>
            <person name="Arif M."/>
        </authorList>
    </citation>
    <scope>NUCLEOTIDE SEQUENCE [LARGE SCALE GENOMIC DNA]</scope>
    <source>
        <strain evidence="1 2">A5586</strain>
    </source>
</reference>
<dbReference type="Gene3D" id="3.10.20.30">
    <property type="match status" value="1"/>
</dbReference>
<name>A0ABY9YNG9_9GAMM</name>
<dbReference type="InterPro" id="IPR016155">
    <property type="entry name" value="Mopterin_synth/thiamin_S_b"/>
</dbReference>
<dbReference type="Proteomes" id="UP001302072">
    <property type="component" value="Chromosome"/>
</dbReference>
<dbReference type="SUPFAM" id="SSF54285">
    <property type="entry name" value="MoaD/ThiS"/>
    <property type="match status" value="1"/>
</dbReference>
<sequence>MPQLELRYYAQLRDQARISTERVETGATSPASLYEQLRERHGFSLPASLLKVAVNARFCGWDQPLRDGDTVVFIPPVNGG</sequence>
<gene>
    <name evidence="1" type="ORF">PDM29_17800</name>
</gene>
<evidence type="ECO:0000313" key="1">
    <source>
        <dbReference type="EMBL" id="WNH52170.1"/>
    </source>
</evidence>
<keyword evidence="2" id="KW-1185">Reference proteome</keyword>
<dbReference type="EMBL" id="CP115541">
    <property type="protein sequence ID" value="WNH52170.1"/>
    <property type="molecule type" value="Genomic_DNA"/>
</dbReference>
<proteinExistence type="predicted"/>
<organism evidence="1 2">
    <name type="scientific">Stenotrophomonas oahuensis</name>
    <dbReference type="NCBI Taxonomy" id="3003271"/>
    <lineage>
        <taxon>Bacteria</taxon>
        <taxon>Pseudomonadati</taxon>
        <taxon>Pseudomonadota</taxon>
        <taxon>Gammaproteobacteria</taxon>
        <taxon>Lysobacterales</taxon>
        <taxon>Lysobacteraceae</taxon>
        <taxon>Stenotrophomonas</taxon>
    </lineage>
</organism>
<evidence type="ECO:0000313" key="2">
    <source>
        <dbReference type="Proteomes" id="UP001302072"/>
    </source>
</evidence>
<dbReference type="CDD" id="cd00754">
    <property type="entry name" value="Ubl_MoaD"/>
    <property type="match status" value="1"/>
</dbReference>
<dbReference type="InterPro" id="IPR003749">
    <property type="entry name" value="ThiS/MoaD-like"/>
</dbReference>
<accession>A0ABY9YNG9</accession>
<dbReference type="Pfam" id="PF02597">
    <property type="entry name" value="ThiS"/>
    <property type="match status" value="1"/>
</dbReference>